<protein>
    <submittedName>
        <fullName evidence="4">Lytic transglycosylase domain-containing protein</fullName>
    </submittedName>
</protein>
<dbReference type="InterPro" id="IPR023346">
    <property type="entry name" value="Lysozyme-like_dom_sf"/>
</dbReference>
<comment type="similarity">
    <text evidence="1">Belongs to the transglycosylase Slt family.</text>
</comment>
<feature type="domain" description="Transglycosylase SLT" evidence="3">
    <location>
        <begin position="90"/>
        <end position="194"/>
    </location>
</feature>
<dbReference type="GO" id="GO:0000270">
    <property type="term" value="P:peptidoglycan metabolic process"/>
    <property type="evidence" value="ECO:0007669"/>
    <property type="project" value="InterPro"/>
</dbReference>
<organism evidence="4 5">
    <name type="scientific">Salibacterium salarium</name>
    <dbReference type="NCBI Taxonomy" id="284579"/>
    <lineage>
        <taxon>Bacteria</taxon>
        <taxon>Bacillati</taxon>
        <taxon>Bacillota</taxon>
        <taxon>Bacilli</taxon>
        <taxon>Bacillales</taxon>
        <taxon>Bacillaceae</taxon>
    </lineage>
</organism>
<gene>
    <name evidence="4" type="ORF">D7Z54_23150</name>
</gene>
<dbReference type="SUPFAM" id="SSF53955">
    <property type="entry name" value="Lysozyme-like"/>
    <property type="match status" value="1"/>
</dbReference>
<dbReference type="EMBL" id="RBVX01000029">
    <property type="protein sequence ID" value="RSL31056.1"/>
    <property type="molecule type" value="Genomic_DNA"/>
</dbReference>
<keyword evidence="5" id="KW-1185">Reference proteome</keyword>
<evidence type="ECO:0000256" key="2">
    <source>
        <dbReference type="SAM" id="MobiDB-lite"/>
    </source>
</evidence>
<dbReference type="InterPro" id="IPR008258">
    <property type="entry name" value="Transglycosylase_SLT_dom_1"/>
</dbReference>
<proteinExistence type="inferred from homology"/>
<feature type="compositionally biased region" description="Polar residues" evidence="2">
    <location>
        <begin position="61"/>
        <end position="70"/>
    </location>
</feature>
<evidence type="ECO:0000256" key="1">
    <source>
        <dbReference type="ARBA" id="ARBA00007734"/>
    </source>
</evidence>
<dbReference type="AlphaFoldDB" id="A0A428MY77"/>
<dbReference type="CDD" id="cd00254">
    <property type="entry name" value="LT-like"/>
    <property type="match status" value="1"/>
</dbReference>
<dbReference type="GO" id="GO:0016020">
    <property type="term" value="C:membrane"/>
    <property type="evidence" value="ECO:0007669"/>
    <property type="project" value="InterPro"/>
</dbReference>
<name>A0A428MY77_9BACI</name>
<accession>A0A428MY77</accession>
<reference evidence="4 5" key="1">
    <citation type="submission" date="2018-10" db="EMBL/GenBank/DDBJ databases">
        <title>Draft genome sequence of Bacillus salarius IM0101, isolated from a hypersaline soil in Inner Mongolia, China.</title>
        <authorList>
            <person name="Yamprayoonswat W."/>
            <person name="Boonvisut S."/>
            <person name="Jumpathong W."/>
            <person name="Sittihan S."/>
            <person name="Ruangsuj P."/>
            <person name="Wanthongcharoen S."/>
            <person name="Thongpramul N."/>
            <person name="Pimmason S."/>
            <person name="Yu B."/>
            <person name="Yasawong M."/>
        </authorList>
    </citation>
    <scope>NUCLEOTIDE SEQUENCE [LARGE SCALE GENOMIC DNA]</scope>
    <source>
        <strain evidence="4 5">IM0101</strain>
    </source>
</reference>
<dbReference type="Gene3D" id="1.10.530.10">
    <property type="match status" value="1"/>
</dbReference>
<dbReference type="Pfam" id="PF01464">
    <property type="entry name" value="SLT"/>
    <property type="match status" value="1"/>
</dbReference>
<evidence type="ECO:0000259" key="3">
    <source>
        <dbReference type="Pfam" id="PF01464"/>
    </source>
</evidence>
<comment type="caution">
    <text evidence="4">The sequence shown here is derived from an EMBL/GenBank/DDBJ whole genome shotgun (WGS) entry which is preliminary data.</text>
</comment>
<dbReference type="GO" id="GO:0008933">
    <property type="term" value="F:peptidoglycan lytic transglycosylase activity"/>
    <property type="evidence" value="ECO:0007669"/>
    <property type="project" value="InterPro"/>
</dbReference>
<dbReference type="PROSITE" id="PS00922">
    <property type="entry name" value="TRANSGLYCOSYLASE"/>
    <property type="match status" value="1"/>
</dbReference>
<feature type="region of interest" description="Disordered" evidence="2">
    <location>
        <begin position="58"/>
        <end position="78"/>
    </location>
</feature>
<dbReference type="PANTHER" id="PTHR37423">
    <property type="entry name" value="SOLUBLE LYTIC MUREIN TRANSGLYCOSYLASE-RELATED"/>
    <property type="match status" value="1"/>
</dbReference>
<evidence type="ECO:0000313" key="4">
    <source>
        <dbReference type="EMBL" id="RSL31056.1"/>
    </source>
</evidence>
<dbReference type="PANTHER" id="PTHR37423:SF2">
    <property type="entry name" value="MEMBRANE-BOUND LYTIC MUREIN TRANSGLYCOSYLASE C"/>
    <property type="match status" value="1"/>
</dbReference>
<evidence type="ECO:0000313" key="5">
    <source>
        <dbReference type="Proteomes" id="UP000275076"/>
    </source>
</evidence>
<dbReference type="Proteomes" id="UP000275076">
    <property type="component" value="Unassembled WGS sequence"/>
</dbReference>
<dbReference type="OrthoDB" id="9815002at2"/>
<dbReference type="InterPro" id="IPR000189">
    <property type="entry name" value="Transglyc_AS"/>
</dbReference>
<sequence length="209" mass="22716">MTNRPNMSSESNHTSSFLSTFQTYLDNELSGISTRDSDKSSNNLSSIFLSPESSARYFQHAPSSTSTSSAEGVLSQAEDHKASDDYASFISSSAEKFGVDPNLVRAVIQQESNFNPDAKSNAGALGLMQLMPGTAKYLNVDNPYDPQENIEGGTKYLKNMLDKYNGDESLALAAYNAGPGNVDRYNGIPPFEETQSYVPAVMNNYQSLT</sequence>